<feature type="non-terminal residue" evidence="1">
    <location>
        <position position="1"/>
    </location>
</feature>
<evidence type="ECO:0000313" key="1">
    <source>
        <dbReference type="EMBL" id="CAF4164533.1"/>
    </source>
</evidence>
<dbReference type="EMBL" id="CAJOBI010012314">
    <property type="protein sequence ID" value="CAF4164533.1"/>
    <property type="molecule type" value="Genomic_DNA"/>
</dbReference>
<accession>A0A8S2RIH8</accession>
<dbReference type="Proteomes" id="UP000676336">
    <property type="component" value="Unassembled WGS sequence"/>
</dbReference>
<reference evidence="1" key="1">
    <citation type="submission" date="2021-02" db="EMBL/GenBank/DDBJ databases">
        <authorList>
            <person name="Nowell W R."/>
        </authorList>
    </citation>
    <scope>NUCLEOTIDE SEQUENCE</scope>
</reference>
<organism evidence="1 2">
    <name type="scientific">Rotaria magnacalcarata</name>
    <dbReference type="NCBI Taxonomy" id="392030"/>
    <lineage>
        <taxon>Eukaryota</taxon>
        <taxon>Metazoa</taxon>
        <taxon>Spiralia</taxon>
        <taxon>Gnathifera</taxon>
        <taxon>Rotifera</taxon>
        <taxon>Eurotatoria</taxon>
        <taxon>Bdelloidea</taxon>
        <taxon>Philodinida</taxon>
        <taxon>Philodinidae</taxon>
        <taxon>Rotaria</taxon>
    </lineage>
</organism>
<protein>
    <submittedName>
        <fullName evidence="1">Uncharacterized protein</fullName>
    </submittedName>
</protein>
<evidence type="ECO:0000313" key="2">
    <source>
        <dbReference type="Proteomes" id="UP000676336"/>
    </source>
</evidence>
<name>A0A8S2RIH8_9BILA</name>
<dbReference type="AlphaFoldDB" id="A0A8S2RIH8"/>
<sequence length="51" mass="5885">MEGEATYSDLESEYKALQIHYEDTFEAQSNEIAYLNENIVAIVNSVEEVER</sequence>
<gene>
    <name evidence="1" type="ORF">SMN809_LOCUS20328</name>
</gene>
<comment type="caution">
    <text evidence="1">The sequence shown here is derived from an EMBL/GenBank/DDBJ whole genome shotgun (WGS) entry which is preliminary data.</text>
</comment>
<proteinExistence type="predicted"/>